<feature type="non-terminal residue" evidence="2">
    <location>
        <position position="1"/>
    </location>
</feature>
<sequence>ISPQDTQDLMPKKPRVEDLFPKANLGIYERFHLRNLQLMKDSEHTRACERQRGCLHGHKEIETVTHNADITVERNELLESNWGKHSFQSSTSAEKCTFCRKNLHRFLKYTCSLKGNVENLEGPPVSTIDSLSNHSEHRLRLNIYLNMSENQKSKNDGKNSQYNQFEGSVIR</sequence>
<protein>
    <submittedName>
        <fullName evidence="2">Uncharacterized protein</fullName>
    </submittedName>
</protein>
<feature type="compositionally biased region" description="Polar residues" evidence="1">
    <location>
        <begin position="158"/>
        <end position="171"/>
    </location>
</feature>
<organism evidence="2 3">
    <name type="scientific">Muntiacus reevesi</name>
    <name type="common">Reeves' muntjac</name>
    <name type="synonym">Cervus reevesi</name>
    <dbReference type="NCBI Taxonomy" id="9886"/>
    <lineage>
        <taxon>Eukaryota</taxon>
        <taxon>Metazoa</taxon>
        <taxon>Chordata</taxon>
        <taxon>Craniata</taxon>
        <taxon>Vertebrata</taxon>
        <taxon>Euteleostomi</taxon>
        <taxon>Mammalia</taxon>
        <taxon>Eutheria</taxon>
        <taxon>Laurasiatheria</taxon>
        <taxon>Artiodactyla</taxon>
        <taxon>Ruminantia</taxon>
        <taxon>Pecora</taxon>
        <taxon>Cervidae</taxon>
        <taxon>Muntiacinae</taxon>
        <taxon>Muntiacus</taxon>
    </lineage>
</organism>
<accession>A0A5N3UJE4</accession>
<feature type="non-terminal residue" evidence="2">
    <location>
        <position position="171"/>
    </location>
</feature>
<keyword evidence="3" id="KW-1185">Reference proteome</keyword>
<feature type="region of interest" description="Disordered" evidence="1">
    <location>
        <begin position="150"/>
        <end position="171"/>
    </location>
</feature>
<reference evidence="2 3" key="1">
    <citation type="submission" date="2019-06" db="EMBL/GenBank/DDBJ databases">
        <title>Discovery of a novel chromosome fission-fusion reversal in muntjac.</title>
        <authorList>
            <person name="Mudd A.B."/>
            <person name="Bredeson J.V."/>
            <person name="Baum R."/>
            <person name="Hockemeyer D."/>
            <person name="Rokhsar D.S."/>
        </authorList>
    </citation>
    <scope>NUCLEOTIDE SEQUENCE [LARGE SCALE GENOMIC DNA]</scope>
    <source>
        <strain evidence="2">UCam_UCB_Mr</strain>
        <tissue evidence="2">Fibroblast cell line</tissue>
    </source>
</reference>
<evidence type="ECO:0000313" key="2">
    <source>
        <dbReference type="EMBL" id="KAB0336254.1"/>
    </source>
</evidence>
<evidence type="ECO:0000256" key="1">
    <source>
        <dbReference type="SAM" id="MobiDB-lite"/>
    </source>
</evidence>
<proteinExistence type="predicted"/>
<comment type="caution">
    <text evidence="2">The sequence shown here is derived from an EMBL/GenBank/DDBJ whole genome shotgun (WGS) entry which is preliminary data.</text>
</comment>
<name>A0A5N3UJE4_MUNRE</name>
<dbReference type="AlphaFoldDB" id="A0A5N3UJE4"/>
<dbReference type="Proteomes" id="UP000326062">
    <property type="component" value="Unassembled WGS sequence"/>
</dbReference>
<evidence type="ECO:0000313" key="3">
    <source>
        <dbReference type="Proteomes" id="UP000326062"/>
    </source>
</evidence>
<dbReference type="EMBL" id="VCEB01029386">
    <property type="protein sequence ID" value="KAB0336254.1"/>
    <property type="molecule type" value="Genomic_DNA"/>
</dbReference>
<gene>
    <name evidence="2" type="ORF">FD755_026040</name>
</gene>